<proteinExistence type="inferred from homology"/>
<dbReference type="PANTHER" id="PTHR42704:SF17">
    <property type="entry name" value="RIBULOSE BISPHOSPHATE CARBOXYLASE LARGE CHAIN"/>
    <property type="match status" value="1"/>
</dbReference>
<dbReference type="InterPro" id="IPR036376">
    <property type="entry name" value="RuBisCO_lsu_C_sf"/>
</dbReference>
<evidence type="ECO:0000259" key="3">
    <source>
        <dbReference type="Pfam" id="PF02788"/>
    </source>
</evidence>
<dbReference type="SUPFAM" id="SSF51649">
    <property type="entry name" value="RuBisCo, C-terminal domain"/>
    <property type="match status" value="1"/>
</dbReference>
<dbReference type="InterPro" id="IPR017443">
    <property type="entry name" value="RuBisCO_lsu_fd_N"/>
</dbReference>
<dbReference type="InterPro" id="IPR033966">
    <property type="entry name" value="RuBisCO"/>
</dbReference>
<dbReference type="Pfam" id="PF00016">
    <property type="entry name" value="RuBisCO_large"/>
    <property type="match status" value="1"/>
</dbReference>
<name>A0A318EV09_9FIRM</name>
<comment type="similarity">
    <text evidence="1">Belongs to the RuBisCO large chain family.</text>
</comment>
<sequence length="436" mass="48326">MKRNYDPIIFCQSESLDLEDFVIATYLMSAQTKDVLMRAGAMAVEQTTGTWLRVPDETDEVRRKFVGRVINVFNVPGYEATCPDKIRTCVIQIAFPWRNFGQQLPELLSTVFGNISIMDNLKLLDLQFPKSFTAGFKGPRFGTQGLRDRLGIQDRPLTLAMIKPCTGIPIDVIERQFYNLALSGVDMVKDDELIADPIHAPLFKRIEACQRAAEKAYKETGKKVLYIPNITDRQDRMFEKAHKAIDMGVEALMVNVHATGYGTMSALAEDDSIKVPLLAHPCYSGTSYMGSSTGMSSHIIHGKFMRLEGADMVVYNCSYGKVPSLVERYVRIGQSLLSDFHGLKPTFPSPAAGMHPGLVGQVMDDLGPDIIIGAGASMHAHPMGLKGGVAALNQAAEAWKLNVTPQEYAQDHEELRISIDQWGVYDPNKSIFELTN</sequence>
<dbReference type="SUPFAM" id="SSF54966">
    <property type="entry name" value="RuBisCO, large subunit, small (N-terminal) domain"/>
    <property type="match status" value="1"/>
</dbReference>
<dbReference type="InterPro" id="IPR000685">
    <property type="entry name" value="RuBisCO_lsu_C"/>
</dbReference>
<protein>
    <submittedName>
        <fullName evidence="4">2,3-diketo-5-methylthiopentyl-1-phosphate enolase</fullName>
    </submittedName>
</protein>
<feature type="domain" description="Ribulose bisphosphate carboxylase large subunit C-terminal" evidence="2">
    <location>
        <begin position="144"/>
        <end position="422"/>
    </location>
</feature>
<dbReference type="SFLD" id="SFLDG00301">
    <property type="entry name" value="RuBisCO-like_proteins"/>
    <property type="match status" value="1"/>
</dbReference>
<evidence type="ECO:0000259" key="2">
    <source>
        <dbReference type="Pfam" id="PF00016"/>
    </source>
</evidence>
<dbReference type="PANTHER" id="PTHR42704">
    <property type="entry name" value="RIBULOSE BISPHOSPHATE CARBOXYLASE"/>
    <property type="match status" value="1"/>
</dbReference>
<evidence type="ECO:0000313" key="4">
    <source>
        <dbReference type="EMBL" id="PXV93342.1"/>
    </source>
</evidence>
<dbReference type="InterPro" id="IPR036422">
    <property type="entry name" value="RuBisCO_lsu_N_sf"/>
</dbReference>
<dbReference type="SFLD" id="SFLDS00014">
    <property type="entry name" value="RuBisCO"/>
    <property type="match status" value="1"/>
</dbReference>
<dbReference type="EMBL" id="QICS01000002">
    <property type="protein sequence ID" value="PXV93342.1"/>
    <property type="molecule type" value="Genomic_DNA"/>
</dbReference>
<dbReference type="Proteomes" id="UP000247523">
    <property type="component" value="Unassembled WGS sequence"/>
</dbReference>
<dbReference type="GO" id="GO:0000287">
    <property type="term" value="F:magnesium ion binding"/>
    <property type="evidence" value="ECO:0007669"/>
    <property type="project" value="InterPro"/>
</dbReference>
<dbReference type="Gene3D" id="3.20.20.110">
    <property type="entry name" value="Ribulose bisphosphate carboxylase, large subunit, C-terminal domain"/>
    <property type="match status" value="1"/>
</dbReference>
<organism evidence="4 5">
    <name type="scientific">Lachnotalea glycerini</name>
    <dbReference type="NCBI Taxonomy" id="1763509"/>
    <lineage>
        <taxon>Bacteria</taxon>
        <taxon>Bacillati</taxon>
        <taxon>Bacillota</taxon>
        <taxon>Clostridia</taxon>
        <taxon>Lachnospirales</taxon>
        <taxon>Lachnospiraceae</taxon>
        <taxon>Lachnotalea</taxon>
    </lineage>
</organism>
<accession>A0A318EV09</accession>
<reference evidence="4 5" key="1">
    <citation type="submission" date="2018-05" db="EMBL/GenBank/DDBJ databases">
        <title>Genomic Encyclopedia of Type Strains, Phase IV (KMG-IV): sequencing the most valuable type-strain genomes for metagenomic binning, comparative biology and taxonomic classification.</title>
        <authorList>
            <person name="Goeker M."/>
        </authorList>
    </citation>
    <scope>NUCLEOTIDE SEQUENCE [LARGE SCALE GENOMIC DNA]</scope>
    <source>
        <strain evidence="4 5">DSM 28816</strain>
    </source>
</reference>
<dbReference type="CDD" id="cd08205">
    <property type="entry name" value="RuBisCO_IV_RLP"/>
    <property type="match status" value="1"/>
</dbReference>
<dbReference type="GO" id="GO:0015977">
    <property type="term" value="P:carbon fixation"/>
    <property type="evidence" value="ECO:0007669"/>
    <property type="project" value="InterPro"/>
</dbReference>
<evidence type="ECO:0000313" key="5">
    <source>
        <dbReference type="Proteomes" id="UP000247523"/>
    </source>
</evidence>
<dbReference type="Pfam" id="PF02788">
    <property type="entry name" value="RuBisCO_large_N"/>
    <property type="match status" value="1"/>
</dbReference>
<dbReference type="RefSeq" id="WP_110290472.1">
    <property type="nucleotide sequence ID" value="NZ_QICS01000002.1"/>
</dbReference>
<dbReference type="Gene3D" id="3.30.70.150">
    <property type="entry name" value="RuBisCO large subunit, N-terminal domain"/>
    <property type="match status" value="1"/>
</dbReference>
<feature type="domain" description="Ribulose bisphosphate carboxylase large subunit ferrodoxin-like N-terminal" evidence="3">
    <location>
        <begin position="21"/>
        <end position="132"/>
    </location>
</feature>
<gene>
    <name evidence="4" type="ORF">C8E03_102110</name>
</gene>
<evidence type="ECO:0000256" key="1">
    <source>
        <dbReference type="RuleBase" id="RU003834"/>
    </source>
</evidence>
<comment type="caution">
    <text evidence="4">The sequence shown here is derived from an EMBL/GenBank/DDBJ whole genome shotgun (WGS) entry which is preliminary data.</text>
</comment>
<dbReference type="AlphaFoldDB" id="A0A318EV09"/>
<dbReference type="GO" id="GO:0016984">
    <property type="term" value="F:ribulose-bisphosphate carboxylase activity"/>
    <property type="evidence" value="ECO:0007669"/>
    <property type="project" value="InterPro"/>
</dbReference>